<evidence type="ECO:0000313" key="2">
    <source>
        <dbReference type="EMBL" id="BBX30535.1"/>
    </source>
</evidence>
<evidence type="ECO:0000256" key="1">
    <source>
        <dbReference type="SAM" id="MobiDB-lite"/>
    </source>
</evidence>
<feature type="region of interest" description="Disordered" evidence="1">
    <location>
        <begin position="70"/>
        <end position="99"/>
    </location>
</feature>
<dbReference type="EMBL" id="AP022566">
    <property type="protein sequence ID" value="BBX30535.1"/>
    <property type="molecule type" value="Genomic_DNA"/>
</dbReference>
<geneLocation type="plasmid" evidence="2 3">
    <name>pJCM12272</name>
</geneLocation>
<organism evidence="2 3">
    <name type="scientific">Mycolicibacterium alvei</name>
    <dbReference type="NCBI Taxonomy" id="67081"/>
    <lineage>
        <taxon>Bacteria</taxon>
        <taxon>Bacillati</taxon>
        <taxon>Actinomycetota</taxon>
        <taxon>Actinomycetes</taxon>
        <taxon>Mycobacteriales</taxon>
        <taxon>Mycobacteriaceae</taxon>
        <taxon>Mycolicibacterium</taxon>
    </lineage>
</organism>
<keyword evidence="3" id="KW-1185">Reference proteome</keyword>
<protein>
    <submittedName>
        <fullName evidence="2">Uncharacterized protein</fullName>
    </submittedName>
</protein>
<feature type="compositionally biased region" description="Basic and acidic residues" evidence="1">
    <location>
        <begin position="89"/>
        <end position="99"/>
    </location>
</feature>
<gene>
    <name evidence="2" type="ORF">MALV_56600</name>
</gene>
<sequence length="133" mass="14018">MTDELHFAQACVGAATHLHTTADELAANPDDPDAVGKAGRDTLTALEQLAGMHPPAPILASLQRIATDLSTAGARTTDKTPDDQMPDTARGDQVPDKARGHQMLDTIRGAADAIGQIAQDYARQHAKGQGTWQ</sequence>
<evidence type="ECO:0000313" key="3">
    <source>
        <dbReference type="Proteomes" id="UP000466906"/>
    </source>
</evidence>
<dbReference type="KEGG" id="malv:MALV_56600"/>
<proteinExistence type="predicted"/>
<keyword evidence="2" id="KW-0614">Plasmid</keyword>
<name>A0A6N4V2M1_9MYCO</name>
<dbReference type="AlphaFoldDB" id="A0A6N4V2M1"/>
<accession>A0A6N4V2M1</accession>
<dbReference type="RefSeq" id="WP_163670564.1">
    <property type="nucleotide sequence ID" value="NZ_AP022566.1"/>
</dbReference>
<reference evidence="2 3" key="1">
    <citation type="journal article" date="2019" name="Emerg. Microbes Infect.">
        <title>Comprehensive subspecies identification of 175 nontuberculous mycobacteria species based on 7547 genomic profiles.</title>
        <authorList>
            <person name="Matsumoto Y."/>
            <person name="Kinjo T."/>
            <person name="Motooka D."/>
            <person name="Nabeya D."/>
            <person name="Jung N."/>
            <person name="Uechi K."/>
            <person name="Horii T."/>
            <person name="Iida T."/>
            <person name="Fujita J."/>
            <person name="Nakamura S."/>
        </authorList>
    </citation>
    <scope>NUCLEOTIDE SEQUENCE [LARGE SCALE GENOMIC DNA]</scope>
    <source>
        <strain evidence="2 3">JCM 12272</strain>
        <plasmid evidence="2">pJCM12272</plasmid>
    </source>
</reference>
<dbReference type="Proteomes" id="UP000466906">
    <property type="component" value="Plasmid pJCM12272"/>
</dbReference>